<reference evidence="1 2" key="1">
    <citation type="submission" date="2023-08" db="EMBL/GenBank/DDBJ databases">
        <title>Black Yeasts Isolated from many extreme environments.</title>
        <authorList>
            <person name="Coleine C."/>
            <person name="Stajich J.E."/>
            <person name="Selbmann L."/>
        </authorList>
    </citation>
    <scope>NUCLEOTIDE SEQUENCE [LARGE SCALE GENOMIC DNA]</scope>
    <source>
        <strain evidence="1 2">CCFEE 5935</strain>
    </source>
</reference>
<keyword evidence="2" id="KW-1185">Reference proteome</keyword>
<proteinExistence type="predicted"/>
<dbReference type="InterPro" id="IPR036291">
    <property type="entry name" value="NAD(P)-bd_dom_sf"/>
</dbReference>
<dbReference type="RefSeq" id="XP_064655871.1">
    <property type="nucleotide sequence ID" value="XM_064806012.1"/>
</dbReference>
<evidence type="ECO:0000313" key="1">
    <source>
        <dbReference type="EMBL" id="KAK5165859.1"/>
    </source>
</evidence>
<dbReference type="EMBL" id="JAVRRT010000015">
    <property type="protein sequence ID" value="KAK5165859.1"/>
    <property type="molecule type" value="Genomic_DNA"/>
</dbReference>
<dbReference type="AlphaFoldDB" id="A0AAV9P443"/>
<sequence>MAHIILTGATGTAGAAILDCAFRSPAIAHISVLSRRPVKLAESQPDKATVIIHKDYTTYPPDLLSQLRGATGCIWAQGISSRGMNEQEYEKITVDYPVAAAKAFAGLPKKGSFKFVYMSGEGADMDGKSSFMFGRVKGKAEKALLGLGEEMQGLKVFNVRPATINPERRYLQERKPTMQDRTSTLLGGVFERFWKSFVIPTPKLAKVCLDLATGDAKTMRPSSKLLRTSANMLCGTIRTGWDVRRTEIPKGCVAKRDVHGEGQ</sequence>
<dbReference type="GeneID" id="89930114"/>
<organism evidence="1 2">
    <name type="scientific">Saxophila tyrrhenica</name>
    <dbReference type="NCBI Taxonomy" id="1690608"/>
    <lineage>
        <taxon>Eukaryota</taxon>
        <taxon>Fungi</taxon>
        <taxon>Dikarya</taxon>
        <taxon>Ascomycota</taxon>
        <taxon>Pezizomycotina</taxon>
        <taxon>Dothideomycetes</taxon>
        <taxon>Dothideomycetidae</taxon>
        <taxon>Mycosphaerellales</taxon>
        <taxon>Extremaceae</taxon>
        <taxon>Saxophila</taxon>
    </lineage>
</organism>
<comment type="caution">
    <text evidence="1">The sequence shown here is derived from an EMBL/GenBank/DDBJ whole genome shotgun (WGS) entry which is preliminary data.</text>
</comment>
<dbReference type="PANTHER" id="PTHR14097">
    <property type="entry name" value="OXIDOREDUCTASE HTATIP2"/>
    <property type="match status" value="1"/>
</dbReference>
<dbReference type="Proteomes" id="UP001337655">
    <property type="component" value="Unassembled WGS sequence"/>
</dbReference>
<dbReference type="Gene3D" id="3.40.50.720">
    <property type="entry name" value="NAD(P)-binding Rossmann-like Domain"/>
    <property type="match status" value="1"/>
</dbReference>
<evidence type="ECO:0000313" key="2">
    <source>
        <dbReference type="Proteomes" id="UP001337655"/>
    </source>
</evidence>
<gene>
    <name evidence="1" type="ORF">LTR77_008782</name>
</gene>
<protein>
    <recommendedName>
        <fullName evidence="3">NAD(P)-binding domain-containing protein</fullName>
    </recommendedName>
</protein>
<dbReference type="PANTHER" id="PTHR14097:SF8">
    <property type="entry name" value="NAD(P)-BINDING DOMAIN-CONTAINING PROTEIN"/>
    <property type="match status" value="1"/>
</dbReference>
<accession>A0AAV9P443</accession>
<dbReference type="SUPFAM" id="SSF51735">
    <property type="entry name" value="NAD(P)-binding Rossmann-fold domains"/>
    <property type="match status" value="1"/>
</dbReference>
<name>A0AAV9P443_9PEZI</name>
<evidence type="ECO:0008006" key="3">
    <source>
        <dbReference type="Google" id="ProtNLM"/>
    </source>
</evidence>